<keyword evidence="4" id="KW-1185">Reference proteome</keyword>
<keyword evidence="1" id="KW-0175">Coiled coil</keyword>
<feature type="compositionally biased region" description="Basic and acidic residues" evidence="2">
    <location>
        <begin position="472"/>
        <end position="484"/>
    </location>
</feature>
<dbReference type="EMBL" id="ML179055">
    <property type="protein sequence ID" value="THV04553.1"/>
    <property type="molecule type" value="Genomic_DNA"/>
</dbReference>
<feature type="compositionally biased region" description="Pro residues" evidence="2">
    <location>
        <begin position="289"/>
        <end position="298"/>
    </location>
</feature>
<proteinExistence type="predicted"/>
<accession>A0A4S8MNK6</accession>
<feature type="region of interest" description="Disordered" evidence="2">
    <location>
        <begin position="1"/>
        <end position="51"/>
    </location>
</feature>
<evidence type="ECO:0000256" key="2">
    <source>
        <dbReference type="SAM" id="MobiDB-lite"/>
    </source>
</evidence>
<feature type="coiled-coil region" evidence="1">
    <location>
        <begin position="177"/>
        <end position="211"/>
    </location>
</feature>
<organism evidence="3 4">
    <name type="scientific">Dendrothele bispora (strain CBS 962.96)</name>
    <dbReference type="NCBI Taxonomy" id="1314807"/>
    <lineage>
        <taxon>Eukaryota</taxon>
        <taxon>Fungi</taxon>
        <taxon>Dikarya</taxon>
        <taxon>Basidiomycota</taxon>
        <taxon>Agaricomycotina</taxon>
        <taxon>Agaricomycetes</taxon>
        <taxon>Agaricomycetidae</taxon>
        <taxon>Agaricales</taxon>
        <taxon>Agaricales incertae sedis</taxon>
        <taxon>Dendrothele</taxon>
    </lineage>
</organism>
<dbReference type="OrthoDB" id="3069722at2759"/>
<sequence>MDRGIYSPSSGSEGSALRQFVDETIAQQEQEHELESESRSPRSELLSSSTNRNNAFHEYISRYQPETNHIVPASESTTRHRGPSARYRRERELAYQNTPPADLLRLLIEHEYQSSKLRNILYMVFAQFEAEQQRAVEAERSVESTVNQFKLLNDKRLASERETQALEEQLTLWKVQYNLAQTELAKARQMIAELESQRNDAENVAKRAKGDARKVREVMGIWKAREEGRRQGFEDGWKRARDEFNLATGGTNALPSLTYEPAFDAPYPPSILDAPHPGEPEDGDEEDGVPPPPPPPPTMNTHGPPVMEMPSPIPQPPPPPQPQLPIFPKAPSRPPSSHATRTPAIQMYTLDIPPPDEIPLTNDFPAPPPARSNSWRRHRQFQPPPRARQRSRSPSPAPPQAWRAPSPQPQPPIQIHRSPSPRPPDNYIPTITGDTDHIILPPPHEMADYGTPQVLATDLPGVATSGASRTSLDARDRGRGRDARPIGSQTQADPSSSSWYLQSTKNPNKSSTTLGKAPSINLNTPPDAKRRSLDSQMTSSSTNMSHMDILRDPAEPPLPNPYTNPSQSKKSGLGNSIRSIFGGSKGKGKERELGNRSGRALSVIKEDSLSRQGSVRTHTQSQDYGSPSHSMRSPRGPGGEGGPQVFDKQQFAESLRTSPGPGQGPGSGPVPGPSANNRPPSGFGYSNPAPGYMRHVRVPSQLTVPAPLSPSSRPISTQALRSQGGLRGRGQGRGQGQGQRHGRSVSMGSMGSVAMAMGPGHLPPGSSRGQRQSHGSPRGSSGMNDSPVVDVHVEPPSGPSSLAGGSPNPSASPNMRPHHPSPGPNGIEEDLGGGGIYYPYGNPPRVPLHNTNGGDVEDLVPTAPNSPSIRHVPMRWPDQREGRGAERPASRASRTHRHSQSQSQFGTPNLGPNRPLGGVATPRSHTRPLREDRGGSRAPSPKPNTDEPGQNLRRVPSNLSARTGGAYDHFNPDGYTDPAFYGQA</sequence>
<feature type="compositionally biased region" description="Polar residues" evidence="2">
    <location>
        <begin position="610"/>
        <end position="631"/>
    </location>
</feature>
<feature type="compositionally biased region" description="Gly residues" evidence="2">
    <location>
        <begin position="725"/>
        <end position="739"/>
    </location>
</feature>
<feature type="compositionally biased region" description="Basic and acidic residues" evidence="2">
    <location>
        <begin position="877"/>
        <end position="889"/>
    </location>
</feature>
<dbReference type="AlphaFoldDB" id="A0A4S8MNK6"/>
<feature type="compositionally biased region" description="Polar residues" evidence="2">
    <location>
        <begin position="709"/>
        <end position="721"/>
    </location>
</feature>
<name>A0A4S8MNK6_DENBC</name>
<gene>
    <name evidence="3" type="ORF">K435DRAFT_850810</name>
</gene>
<evidence type="ECO:0000313" key="4">
    <source>
        <dbReference type="Proteomes" id="UP000297245"/>
    </source>
</evidence>
<feature type="compositionally biased region" description="Polar residues" evidence="2">
    <location>
        <begin position="534"/>
        <end position="545"/>
    </location>
</feature>
<feature type="compositionally biased region" description="Low complexity" evidence="2">
    <location>
        <begin position="744"/>
        <end position="782"/>
    </location>
</feature>
<reference evidence="3 4" key="1">
    <citation type="journal article" date="2019" name="Nat. Ecol. Evol.">
        <title>Megaphylogeny resolves global patterns of mushroom evolution.</title>
        <authorList>
            <person name="Varga T."/>
            <person name="Krizsan K."/>
            <person name="Foldi C."/>
            <person name="Dima B."/>
            <person name="Sanchez-Garcia M."/>
            <person name="Sanchez-Ramirez S."/>
            <person name="Szollosi G.J."/>
            <person name="Szarkandi J.G."/>
            <person name="Papp V."/>
            <person name="Albert L."/>
            <person name="Andreopoulos W."/>
            <person name="Angelini C."/>
            <person name="Antonin V."/>
            <person name="Barry K.W."/>
            <person name="Bougher N.L."/>
            <person name="Buchanan P."/>
            <person name="Buyck B."/>
            <person name="Bense V."/>
            <person name="Catcheside P."/>
            <person name="Chovatia M."/>
            <person name="Cooper J."/>
            <person name="Damon W."/>
            <person name="Desjardin D."/>
            <person name="Finy P."/>
            <person name="Geml J."/>
            <person name="Haridas S."/>
            <person name="Hughes K."/>
            <person name="Justo A."/>
            <person name="Karasinski D."/>
            <person name="Kautmanova I."/>
            <person name="Kiss B."/>
            <person name="Kocsube S."/>
            <person name="Kotiranta H."/>
            <person name="LaButti K.M."/>
            <person name="Lechner B.E."/>
            <person name="Liimatainen K."/>
            <person name="Lipzen A."/>
            <person name="Lukacs Z."/>
            <person name="Mihaltcheva S."/>
            <person name="Morgado L.N."/>
            <person name="Niskanen T."/>
            <person name="Noordeloos M.E."/>
            <person name="Ohm R.A."/>
            <person name="Ortiz-Santana B."/>
            <person name="Ovrebo C."/>
            <person name="Racz N."/>
            <person name="Riley R."/>
            <person name="Savchenko A."/>
            <person name="Shiryaev A."/>
            <person name="Soop K."/>
            <person name="Spirin V."/>
            <person name="Szebenyi C."/>
            <person name="Tomsovsky M."/>
            <person name="Tulloss R.E."/>
            <person name="Uehling J."/>
            <person name="Grigoriev I.V."/>
            <person name="Vagvolgyi C."/>
            <person name="Papp T."/>
            <person name="Martin F.M."/>
            <person name="Miettinen O."/>
            <person name="Hibbett D.S."/>
            <person name="Nagy L.G."/>
        </authorList>
    </citation>
    <scope>NUCLEOTIDE SEQUENCE [LARGE SCALE GENOMIC DNA]</scope>
    <source>
        <strain evidence="3 4">CBS 962.96</strain>
    </source>
</reference>
<feature type="compositionally biased region" description="Polar residues" evidence="2">
    <location>
        <begin position="563"/>
        <end position="578"/>
    </location>
</feature>
<feature type="region of interest" description="Disordered" evidence="2">
    <location>
        <begin position="250"/>
        <end position="984"/>
    </location>
</feature>
<feature type="compositionally biased region" description="Low complexity" evidence="2">
    <location>
        <begin position="799"/>
        <end position="814"/>
    </location>
</feature>
<protein>
    <submittedName>
        <fullName evidence="3">Uncharacterized protein</fullName>
    </submittedName>
</protein>
<evidence type="ECO:0000256" key="1">
    <source>
        <dbReference type="SAM" id="Coils"/>
    </source>
</evidence>
<feature type="compositionally biased region" description="Pro residues" evidence="2">
    <location>
        <begin position="311"/>
        <end position="325"/>
    </location>
</feature>
<evidence type="ECO:0000313" key="3">
    <source>
        <dbReference type="EMBL" id="THV04553.1"/>
    </source>
</evidence>
<feature type="compositionally biased region" description="Polar residues" evidence="2">
    <location>
        <begin position="487"/>
        <end position="524"/>
    </location>
</feature>
<feature type="compositionally biased region" description="Basic and acidic residues" evidence="2">
    <location>
        <begin position="29"/>
        <end position="42"/>
    </location>
</feature>
<dbReference type="Proteomes" id="UP000297245">
    <property type="component" value="Unassembled WGS sequence"/>
</dbReference>